<keyword evidence="7" id="KW-0133">Cell shape</keyword>
<feature type="transmembrane region" description="Helical" evidence="7">
    <location>
        <begin position="182"/>
        <end position="200"/>
    </location>
</feature>
<feature type="transmembrane region" description="Helical" evidence="7">
    <location>
        <begin position="122"/>
        <end position="139"/>
    </location>
</feature>
<evidence type="ECO:0000256" key="9">
    <source>
        <dbReference type="PIRSR" id="PIRSR600715-1"/>
    </source>
</evidence>
<keyword evidence="7" id="KW-1003">Cell membrane</keyword>
<keyword evidence="7" id="KW-0573">Peptidoglycan synthesis</keyword>
<sequence length="393" mass="41591">MIQILVASLLGLVLSIFGTPAFIKFLERQGYGQFIREDGPSSHQTKRGTPTMGGVTILGAATVAYLISHLVVGLSTGQWTGPTVSGLLALFLMLGMGFVGAIDDFTKITKKQNLGLTPKGKILLQGLIGSVFAILALLFPDEDGKTPASTVVSLTRDIPELDMGFTQLRGGLVEALTSGRPVILVIIGVLLFVVWVNLIATATTNAVNLTDGLDGLATGAAIFVFSGYMLISLWQSGHECGDPMGPASNGLCYTVRDPSDIAVLAAALIGALIGFLWWNTSPAKIFMGDTGSLGLGGALAACAVLTHTELLLVLIAGLFVVITISVILQVGWFKISGGKRIFKMAPLQHHFELKGWQEVTVVVRFWIIAGLFVAVALAVFYGEWLISNGGTFR</sequence>
<evidence type="ECO:0000256" key="5">
    <source>
        <dbReference type="ARBA" id="ARBA00022989"/>
    </source>
</evidence>
<comment type="pathway">
    <text evidence="7">Cell wall biogenesis; peptidoglycan biosynthesis.</text>
</comment>
<keyword evidence="7 9" id="KW-0460">Magnesium</keyword>
<name>A0A3N3ZT94_9MICC</name>
<feature type="binding site" evidence="9">
    <location>
        <position position="208"/>
    </location>
    <ligand>
        <name>Mg(2+)</name>
        <dbReference type="ChEBI" id="CHEBI:18420"/>
    </ligand>
</feature>
<evidence type="ECO:0000313" key="11">
    <source>
        <dbReference type="Proteomes" id="UP000270616"/>
    </source>
</evidence>
<keyword evidence="7 9" id="KW-0479">Metal-binding</keyword>
<dbReference type="GO" id="GO:0009252">
    <property type="term" value="P:peptidoglycan biosynthetic process"/>
    <property type="evidence" value="ECO:0007669"/>
    <property type="project" value="UniProtKB-UniRule"/>
</dbReference>
<comment type="catalytic activity">
    <reaction evidence="7">
        <text>UDP-N-acetyl-alpha-D-muramoyl-L-alanyl-gamma-D-glutamyl-meso-2,6-diaminopimeloyl-D-alanyl-D-alanine + di-trans,octa-cis-undecaprenyl phosphate = di-trans,octa-cis-undecaprenyl diphospho-N-acetyl-alpha-D-muramoyl-L-alanyl-D-glutamyl-meso-2,6-diaminopimeloyl-D-alanyl-D-alanine + UMP</text>
        <dbReference type="Rhea" id="RHEA:28386"/>
        <dbReference type="ChEBI" id="CHEBI:57865"/>
        <dbReference type="ChEBI" id="CHEBI:60392"/>
        <dbReference type="ChEBI" id="CHEBI:61386"/>
        <dbReference type="ChEBI" id="CHEBI:61387"/>
        <dbReference type="EC" id="2.7.8.13"/>
    </reaction>
</comment>
<dbReference type="PANTHER" id="PTHR22926">
    <property type="entry name" value="PHOSPHO-N-ACETYLMURAMOYL-PENTAPEPTIDE-TRANSFERASE"/>
    <property type="match status" value="1"/>
</dbReference>
<dbReference type="Proteomes" id="UP000270616">
    <property type="component" value="Unassembled WGS sequence"/>
</dbReference>
<keyword evidence="5 7" id="KW-1133">Transmembrane helix</keyword>
<keyword evidence="3 7" id="KW-0808">Transferase</keyword>
<comment type="similarity">
    <text evidence="2 7">Belongs to the glycosyltransferase 4 family. MraY subfamily.</text>
</comment>
<protein>
    <recommendedName>
        <fullName evidence="7 8">Phospho-N-acetylmuramoyl-pentapeptide-transferase</fullName>
        <ecNumber evidence="7 8">2.7.8.13</ecNumber>
    </recommendedName>
    <alternativeName>
        <fullName evidence="7">UDP-MurNAc-pentapeptide phosphotransferase</fullName>
    </alternativeName>
</protein>
<dbReference type="HAMAP" id="MF_00038">
    <property type="entry name" value="MraY"/>
    <property type="match status" value="1"/>
</dbReference>
<dbReference type="AlphaFoldDB" id="A0A3N3ZT94"/>
<dbReference type="GO" id="GO:0051301">
    <property type="term" value="P:cell division"/>
    <property type="evidence" value="ECO:0007669"/>
    <property type="project" value="UniProtKB-KW"/>
</dbReference>
<dbReference type="Pfam" id="PF00953">
    <property type="entry name" value="Glycos_transf_4"/>
    <property type="match status" value="1"/>
</dbReference>
<feature type="transmembrane region" description="Helical" evidence="7">
    <location>
        <begin position="261"/>
        <end position="278"/>
    </location>
</feature>
<feature type="transmembrane region" description="Helical" evidence="7">
    <location>
        <begin position="52"/>
        <end position="72"/>
    </location>
</feature>
<keyword evidence="6 7" id="KW-0472">Membrane</keyword>
<dbReference type="EMBL" id="RKMF01000004">
    <property type="protein sequence ID" value="ROZ63995.1"/>
    <property type="molecule type" value="Genomic_DNA"/>
</dbReference>
<evidence type="ECO:0000256" key="8">
    <source>
        <dbReference type="NCBIfam" id="TIGR00445"/>
    </source>
</evidence>
<keyword evidence="7" id="KW-0132">Cell division</keyword>
<dbReference type="InterPro" id="IPR000715">
    <property type="entry name" value="Glycosyl_transferase_4"/>
</dbReference>
<accession>A0A3N3ZT94</accession>
<dbReference type="GO" id="GO:0008963">
    <property type="term" value="F:phospho-N-acetylmuramoyl-pentapeptide-transferase activity"/>
    <property type="evidence" value="ECO:0007669"/>
    <property type="project" value="UniProtKB-UniRule"/>
</dbReference>
<evidence type="ECO:0000256" key="4">
    <source>
        <dbReference type="ARBA" id="ARBA00022692"/>
    </source>
</evidence>
<keyword evidence="11" id="KW-1185">Reference proteome</keyword>
<dbReference type="GO" id="GO:0071555">
    <property type="term" value="P:cell wall organization"/>
    <property type="evidence" value="ECO:0007669"/>
    <property type="project" value="UniProtKB-KW"/>
</dbReference>
<proteinExistence type="inferred from homology"/>
<dbReference type="RefSeq" id="WP_123824576.1">
    <property type="nucleotide sequence ID" value="NZ_RKMF01000004.1"/>
</dbReference>
<evidence type="ECO:0000256" key="1">
    <source>
        <dbReference type="ARBA" id="ARBA00004141"/>
    </source>
</evidence>
<comment type="caution">
    <text evidence="10">The sequence shown here is derived from an EMBL/GenBank/DDBJ whole genome shotgun (WGS) entry which is preliminary data.</text>
</comment>
<comment type="subcellular location">
    <subcellularLocation>
        <location evidence="7">Cell membrane</location>
        <topology evidence="7">Multi-pass membrane protein</topology>
    </subcellularLocation>
    <subcellularLocation>
        <location evidence="1">Membrane</location>
        <topology evidence="1">Multi-pass membrane protein</topology>
    </subcellularLocation>
</comment>
<feature type="transmembrane region" description="Helical" evidence="7">
    <location>
        <begin position="84"/>
        <end position="102"/>
    </location>
</feature>
<organism evidence="10 11">
    <name type="scientific">Kocuria soli</name>
    <dbReference type="NCBI Taxonomy" id="2485125"/>
    <lineage>
        <taxon>Bacteria</taxon>
        <taxon>Bacillati</taxon>
        <taxon>Actinomycetota</taxon>
        <taxon>Actinomycetes</taxon>
        <taxon>Micrococcales</taxon>
        <taxon>Micrococcaceae</taxon>
        <taxon>Kocuria</taxon>
    </lineage>
</organism>
<dbReference type="PROSITE" id="PS01348">
    <property type="entry name" value="MRAY_2"/>
    <property type="match status" value="1"/>
</dbReference>
<dbReference type="InterPro" id="IPR018480">
    <property type="entry name" value="PNAcMuramoyl-5peptid_Trfase_CS"/>
</dbReference>
<keyword evidence="4 7" id="KW-0812">Transmembrane</keyword>
<gene>
    <name evidence="7" type="primary">mraY</name>
    <name evidence="10" type="ORF">EDL96_04220</name>
</gene>
<comment type="function">
    <text evidence="7">Catalyzes the initial step of the lipid cycle reactions in the biosynthesis of the cell wall peptidoglycan: transfers peptidoglycan precursor phospho-MurNAc-pentapeptide from UDP-MurNAc-pentapeptide onto the lipid carrier undecaprenyl phosphate, yielding undecaprenyl-pyrophosphoryl-MurNAc-pentapeptide, known as lipid I.</text>
</comment>
<comment type="cofactor">
    <cofactor evidence="7 9">
        <name>Mg(2+)</name>
        <dbReference type="ChEBI" id="CHEBI:18420"/>
    </cofactor>
</comment>
<dbReference type="OrthoDB" id="9805475at2"/>
<evidence type="ECO:0000256" key="3">
    <source>
        <dbReference type="ARBA" id="ARBA00022679"/>
    </source>
</evidence>
<feature type="transmembrane region" description="Helical" evidence="7">
    <location>
        <begin position="285"/>
        <end position="306"/>
    </location>
</feature>
<dbReference type="InterPro" id="IPR003524">
    <property type="entry name" value="PNAcMuramoyl-5peptid_Trfase"/>
</dbReference>
<evidence type="ECO:0000256" key="6">
    <source>
        <dbReference type="ARBA" id="ARBA00023136"/>
    </source>
</evidence>
<dbReference type="GO" id="GO:0051992">
    <property type="term" value="F:UDP-N-acetylmuramoyl-L-alanyl-D-glutamyl-meso-2,6-diaminopimelyl-D-alanyl-D-alanine:undecaprenyl-phosphate transferase activity"/>
    <property type="evidence" value="ECO:0007669"/>
    <property type="project" value="RHEA"/>
</dbReference>
<dbReference type="GO" id="GO:0008360">
    <property type="term" value="P:regulation of cell shape"/>
    <property type="evidence" value="ECO:0007669"/>
    <property type="project" value="UniProtKB-KW"/>
</dbReference>
<dbReference type="PANTHER" id="PTHR22926:SF5">
    <property type="entry name" value="PHOSPHO-N-ACETYLMURAMOYL-PENTAPEPTIDE-TRANSFERASE HOMOLOG"/>
    <property type="match status" value="1"/>
</dbReference>
<dbReference type="Pfam" id="PF10555">
    <property type="entry name" value="MraY_sig1"/>
    <property type="match status" value="1"/>
</dbReference>
<dbReference type="NCBIfam" id="TIGR00445">
    <property type="entry name" value="mraY"/>
    <property type="match status" value="1"/>
</dbReference>
<feature type="transmembrane region" description="Helical" evidence="7">
    <location>
        <begin position="6"/>
        <end position="26"/>
    </location>
</feature>
<dbReference type="CDD" id="cd06852">
    <property type="entry name" value="GT_MraY"/>
    <property type="match status" value="1"/>
</dbReference>
<reference evidence="10 11" key="1">
    <citation type="submission" date="2018-10" db="EMBL/GenBank/DDBJ databases">
        <title>Kocuria sp. M5W7-7, whole genome shotgun sequence.</title>
        <authorList>
            <person name="Tuo L."/>
        </authorList>
    </citation>
    <scope>NUCLEOTIDE SEQUENCE [LARGE SCALE GENOMIC DNA]</scope>
    <source>
        <strain evidence="10 11">M5W7-7</strain>
    </source>
</reference>
<keyword evidence="7" id="KW-0131">Cell cycle</keyword>
<feature type="binding site" evidence="9">
    <location>
        <position position="289"/>
    </location>
    <ligand>
        <name>Mg(2+)</name>
        <dbReference type="ChEBI" id="CHEBI:18420"/>
    </ligand>
</feature>
<dbReference type="GO" id="GO:0005886">
    <property type="term" value="C:plasma membrane"/>
    <property type="evidence" value="ECO:0007669"/>
    <property type="project" value="UniProtKB-SubCell"/>
</dbReference>
<evidence type="ECO:0000313" key="10">
    <source>
        <dbReference type="EMBL" id="ROZ63995.1"/>
    </source>
</evidence>
<dbReference type="EC" id="2.7.8.13" evidence="7 8"/>
<evidence type="ECO:0000256" key="2">
    <source>
        <dbReference type="ARBA" id="ARBA00005583"/>
    </source>
</evidence>
<feature type="transmembrane region" description="Helical" evidence="7">
    <location>
        <begin position="312"/>
        <end position="333"/>
    </location>
</feature>
<dbReference type="PROSITE" id="PS01347">
    <property type="entry name" value="MRAY_1"/>
    <property type="match status" value="1"/>
</dbReference>
<keyword evidence="7" id="KW-0961">Cell wall biogenesis/degradation</keyword>
<dbReference type="GO" id="GO:0046872">
    <property type="term" value="F:metal ion binding"/>
    <property type="evidence" value="ECO:0007669"/>
    <property type="project" value="UniProtKB-KW"/>
</dbReference>
<feature type="transmembrane region" description="Helical" evidence="7">
    <location>
        <begin position="361"/>
        <end position="381"/>
    </location>
</feature>
<evidence type="ECO:0000256" key="7">
    <source>
        <dbReference type="HAMAP-Rule" id="MF_00038"/>
    </source>
</evidence>
<dbReference type="UniPathway" id="UPA00219"/>
<feature type="transmembrane region" description="Helical" evidence="7">
    <location>
        <begin position="212"/>
        <end position="234"/>
    </location>
</feature>